<feature type="compositionally biased region" description="Acidic residues" evidence="5">
    <location>
        <begin position="315"/>
        <end position="330"/>
    </location>
</feature>
<dbReference type="PANTHER" id="PTHR45644:SF56">
    <property type="entry name" value="AAA ATPASE, PUTATIVE (AFU_ORTHOLOGUE AFUA_2G12920)-RELATED"/>
    <property type="match status" value="1"/>
</dbReference>
<evidence type="ECO:0000313" key="8">
    <source>
        <dbReference type="Proteomes" id="UP000664203"/>
    </source>
</evidence>
<dbReference type="InterPro" id="IPR056027">
    <property type="entry name" value="DUF7608"/>
</dbReference>
<sequence>MRTSVWRTLRATPSQSPPHVCRFVAGQRLTLPQRFFHTSPSPQREGDPSNTPWNQFIEQSIDAPHSEQTSVVPETTAEDPNGASDNPPKPKDKSNYGSASRRAARNVSVKLREKPQPPHIPPWFLDSNVILRGDRAHARTTDGSRTLIRLSGLTSDQVAQDEGQAAAEDASLANGGLENKEPDGRQQEADEGLSSRSRPATPLLDTINMREISSVVSAGLRVPSWQRAEVSASPKPHVVLFCPKNGGSSFLDDIGLHLAEENSADFLRLTPQDIAEIGGDYMDDLSTFRGNTLSSLGYDAQLVPAMHAPQRSEDPPEEEDFDESEEEEMDQSPGKPKFSVHGRVGGFNAIHVGTFAANSFQEMFKPFVSQGGPPQQTKVVGTKPAVQLKDTTPEMKMTMLVETLLNAPETKRGKPAVEVPTTQEKQEAAGILSTVSQYSPDEAPASLFREAERGSEGLIVLIQDYPQVNTTIHGGKFLDKLHEVVELRRREGQSVLIIGTASSKDLMPSFSKSGVDLVQNDRRNLPTRTIITPINEVSPEHTFAQCHKDKIKDINMRHLKDMLRRTAPVPTQVASLISDRKSDVDSKTTFLSGLEDSVWSFDRVGRAATTALGLLGGMGEMTIKHMEQALEIIESSDTAKVDWVANEKEHQERTTKSTSSGSEIDSKERMRKLRKTCNDHEKKLLNGVVDPENIRTTFADVQASPQTIDALKTLTSLSLVRPDAFTYGVLATDRIPGLLLYGPPGTGKTLLAKAVAKESGATVLEVSGSDVYDMYVGEGEKNVRAIFTLAKKLTPCIIFIDEADAILGARTGGGNRTSHRELINQFLREWDGMTELSAFIMVATNRPFDLDEASLRRLPRRLLIDLPVEKDREAILKIHLKTELLDPEVSVSDLASQTPFYSGSDLKNLCVAAALACVREEFDTAASHAKDTSKTEKYEYPEKRILLTRHFNKAMEEISASISEDMGSLSAIRKFDEKYGDRRGRRKKGGFGYRTNGEGEKVGSDAARVRNQS</sequence>
<feature type="compositionally biased region" description="Basic and acidic residues" evidence="5">
    <location>
        <begin position="646"/>
        <end position="655"/>
    </location>
</feature>
<keyword evidence="4" id="KW-0067">ATP-binding</keyword>
<feature type="region of interest" description="Disordered" evidence="5">
    <location>
        <begin position="36"/>
        <end position="55"/>
    </location>
</feature>
<dbReference type="InterPro" id="IPR003959">
    <property type="entry name" value="ATPase_AAA_core"/>
</dbReference>
<dbReference type="InterPro" id="IPR027417">
    <property type="entry name" value="P-loop_NTPase"/>
</dbReference>
<evidence type="ECO:0000256" key="2">
    <source>
        <dbReference type="ARBA" id="ARBA00022741"/>
    </source>
</evidence>
<organism evidence="7 8">
    <name type="scientific">Alectoria fallacina</name>
    <dbReference type="NCBI Taxonomy" id="1903189"/>
    <lineage>
        <taxon>Eukaryota</taxon>
        <taxon>Fungi</taxon>
        <taxon>Dikarya</taxon>
        <taxon>Ascomycota</taxon>
        <taxon>Pezizomycotina</taxon>
        <taxon>Lecanoromycetes</taxon>
        <taxon>OSLEUM clade</taxon>
        <taxon>Lecanoromycetidae</taxon>
        <taxon>Lecanorales</taxon>
        <taxon>Lecanorineae</taxon>
        <taxon>Parmeliaceae</taxon>
        <taxon>Alectoria</taxon>
    </lineage>
</organism>
<feature type="region of interest" description="Disordered" evidence="5">
    <location>
        <begin position="159"/>
        <end position="201"/>
    </location>
</feature>
<feature type="compositionally biased region" description="Low complexity" evidence="5">
    <location>
        <begin position="159"/>
        <end position="170"/>
    </location>
</feature>
<keyword evidence="8" id="KW-1185">Reference proteome</keyword>
<evidence type="ECO:0000256" key="5">
    <source>
        <dbReference type="SAM" id="MobiDB-lite"/>
    </source>
</evidence>
<reference evidence="7" key="1">
    <citation type="submission" date="2021-03" db="EMBL/GenBank/DDBJ databases">
        <authorList>
            <person name="Tagirdzhanova G."/>
        </authorList>
    </citation>
    <scope>NUCLEOTIDE SEQUENCE</scope>
</reference>
<dbReference type="Pfam" id="PF00004">
    <property type="entry name" value="AAA"/>
    <property type="match status" value="1"/>
</dbReference>
<keyword evidence="2" id="KW-0547">Nucleotide-binding</keyword>
<name>A0A8H3FCT9_9LECA</name>
<keyword evidence="3" id="KW-0496">Mitochondrion</keyword>
<evidence type="ECO:0000256" key="4">
    <source>
        <dbReference type="ARBA" id="ARBA00022840"/>
    </source>
</evidence>
<comment type="caution">
    <text evidence="7">The sequence shown here is derived from an EMBL/GenBank/DDBJ whole genome shotgun (WGS) entry which is preliminary data.</text>
</comment>
<dbReference type="SUPFAM" id="SSF52540">
    <property type="entry name" value="P-loop containing nucleoside triphosphate hydrolases"/>
    <property type="match status" value="1"/>
</dbReference>
<dbReference type="Proteomes" id="UP000664203">
    <property type="component" value="Unassembled WGS sequence"/>
</dbReference>
<dbReference type="GO" id="GO:0005741">
    <property type="term" value="C:mitochondrial outer membrane"/>
    <property type="evidence" value="ECO:0007669"/>
    <property type="project" value="UniProtKB-SubCell"/>
</dbReference>
<dbReference type="PANTHER" id="PTHR45644">
    <property type="entry name" value="AAA ATPASE, PUTATIVE (AFU_ORTHOLOGUE AFUA_2G12920)-RELATED-RELATED"/>
    <property type="match status" value="1"/>
</dbReference>
<dbReference type="InterPro" id="IPR003593">
    <property type="entry name" value="AAA+_ATPase"/>
</dbReference>
<evidence type="ECO:0000256" key="3">
    <source>
        <dbReference type="ARBA" id="ARBA00022787"/>
    </source>
</evidence>
<dbReference type="SMART" id="SM00382">
    <property type="entry name" value="AAA"/>
    <property type="match status" value="1"/>
</dbReference>
<dbReference type="Gene3D" id="1.10.8.60">
    <property type="match status" value="1"/>
</dbReference>
<evidence type="ECO:0000259" key="6">
    <source>
        <dbReference type="SMART" id="SM00382"/>
    </source>
</evidence>
<feature type="region of interest" description="Disordered" evidence="5">
    <location>
        <begin position="980"/>
        <end position="1013"/>
    </location>
</feature>
<keyword evidence="3" id="KW-1000">Mitochondrion outer membrane</keyword>
<keyword evidence="3" id="KW-0472">Membrane</keyword>
<dbReference type="Pfam" id="PF24581">
    <property type="entry name" value="DUF7608"/>
    <property type="match status" value="1"/>
</dbReference>
<dbReference type="GO" id="GO:0016887">
    <property type="term" value="F:ATP hydrolysis activity"/>
    <property type="evidence" value="ECO:0007669"/>
    <property type="project" value="InterPro"/>
</dbReference>
<dbReference type="Gene3D" id="3.40.50.300">
    <property type="entry name" value="P-loop containing nucleotide triphosphate hydrolases"/>
    <property type="match status" value="1"/>
</dbReference>
<dbReference type="GO" id="GO:0005524">
    <property type="term" value="F:ATP binding"/>
    <property type="evidence" value="ECO:0007669"/>
    <property type="project" value="UniProtKB-KW"/>
</dbReference>
<comment type="subcellular location">
    <subcellularLocation>
        <location evidence="1">Mitochondrion outer membrane</location>
        <topology evidence="1">Single-pass membrane protein</topology>
    </subcellularLocation>
</comment>
<dbReference type="AlphaFoldDB" id="A0A8H3FCT9"/>
<dbReference type="Pfam" id="PF17862">
    <property type="entry name" value="AAA_lid_3"/>
    <property type="match status" value="1"/>
</dbReference>
<gene>
    <name evidence="7" type="ORF">ALECFALPRED_002041</name>
</gene>
<feature type="region of interest" description="Disordered" evidence="5">
    <location>
        <begin position="64"/>
        <end position="120"/>
    </location>
</feature>
<feature type="domain" description="AAA+ ATPase" evidence="6">
    <location>
        <begin position="734"/>
        <end position="868"/>
    </location>
</feature>
<dbReference type="InterPro" id="IPR051701">
    <property type="entry name" value="Mito_OM_Translocase_MSP1"/>
</dbReference>
<feature type="compositionally biased region" description="Basic and acidic residues" evidence="5">
    <location>
        <begin position="178"/>
        <end position="188"/>
    </location>
</feature>
<dbReference type="EMBL" id="CAJPDR010000152">
    <property type="protein sequence ID" value="CAF9922174.1"/>
    <property type="molecule type" value="Genomic_DNA"/>
</dbReference>
<protein>
    <recommendedName>
        <fullName evidence="6">AAA+ ATPase domain-containing protein</fullName>
    </recommendedName>
</protein>
<dbReference type="InterPro" id="IPR041569">
    <property type="entry name" value="AAA_lid_3"/>
</dbReference>
<dbReference type="OrthoDB" id="39734at2759"/>
<feature type="region of interest" description="Disordered" evidence="5">
    <location>
        <begin position="307"/>
        <end position="336"/>
    </location>
</feature>
<evidence type="ECO:0000313" key="7">
    <source>
        <dbReference type="EMBL" id="CAF9922174.1"/>
    </source>
</evidence>
<accession>A0A8H3FCT9</accession>
<feature type="region of interest" description="Disordered" evidence="5">
    <location>
        <begin position="646"/>
        <end position="669"/>
    </location>
</feature>
<proteinExistence type="predicted"/>
<evidence type="ECO:0000256" key="1">
    <source>
        <dbReference type="ARBA" id="ARBA00004572"/>
    </source>
</evidence>